<dbReference type="Proteomes" id="UP000799118">
    <property type="component" value="Unassembled WGS sequence"/>
</dbReference>
<dbReference type="EMBL" id="ML769748">
    <property type="protein sequence ID" value="KAE9388367.1"/>
    <property type="molecule type" value="Genomic_DNA"/>
</dbReference>
<protein>
    <submittedName>
        <fullName evidence="2">Uncharacterized protein</fullName>
    </submittedName>
</protein>
<gene>
    <name evidence="2" type="ORF">BT96DRAFT_1004283</name>
</gene>
<accession>A0A6A4GT79</accession>
<feature type="region of interest" description="Disordered" evidence="1">
    <location>
        <begin position="1"/>
        <end position="56"/>
    </location>
</feature>
<evidence type="ECO:0000313" key="2">
    <source>
        <dbReference type="EMBL" id="KAE9388367.1"/>
    </source>
</evidence>
<name>A0A6A4GT79_9AGAR</name>
<organism evidence="2 3">
    <name type="scientific">Gymnopus androsaceus JB14</name>
    <dbReference type="NCBI Taxonomy" id="1447944"/>
    <lineage>
        <taxon>Eukaryota</taxon>
        <taxon>Fungi</taxon>
        <taxon>Dikarya</taxon>
        <taxon>Basidiomycota</taxon>
        <taxon>Agaricomycotina</taxon>
        <taxon>Agaricomycetes</taxon>
        <taxon>Agaricomycetidae</taxon>
        <taxon>Agaricales</taxon>
        <taxon>Marasmiineae</taxon>
        <taxon>Omphalotaceae</taxon>
        <taxon>Gymnopus</taxon>
    </lineage>
</organism>
<proteinExistence type="predicted"/>
<sequence>MVRQTTRSTTPNPLPVHTALPKDGRRNGSRHNIPSLTRSPWNPRNESSAKSDKTPVGDGEIVIELKSLVAVDEDEIENGSESESLVVVSELAAVAAVGELESLVAVDDDEIGNSSEIDGNEIGSEIESLVEELAVSVVLVGDKTVVELLAEVGEDVSVVLLDDKTVVESLAEVSEDVSVVLVGYKTVVESLAEVGEEVSVVLVADKTVVESLAEVGEEVSVVLVGERSVVALFEVADVSVGVEDGIVMDGIEMDGTEMVGRVMDGREKLKPVALVDVGLDVSEAVVDVELDMSEAVVDVAGKTDVVSLFKVV</sequence>
<reference evidence="2" key="1">
    <citation type="journal article" date="2019" name="Environ. Microbiol.">
        <title>Fungal ecological strategies reflected in gene transcription - a case study of two litter decomposers.</title>
        <authorList>
            <person name="Barbi F."/>
            <person name="Kohler A."/>
            <person name="Barry K."/>
            <person name="Baskaran P."/>
            <person name="Daum C."/>
            <person name="Fauchery L."/>
            <person name="Ihrmark K."/>
            <person name="Kuo A."/>
            <person name="LaButti K."/>
            <person name="Lipzen A."/>
            <person name="Morin E."/>
            <person name="Grigoriev I.V."/>
            <person name="Henrissat B."/>
            <person name="Lindahl B."/>
            <person name="Martin F."/>
        </authorList>
    </citation>
    <scope>NUCLEOTIDE SEQUENCE</scope>
    <source>
        <strain evidence="2">JB14</strain>
    </source>
</reference>
<feature type="compositionally biased region" description="Polar residues" evidence="1">
    <location>
        <begin position="1"/>
        <end position="11"/>
    </location>
</feature>
<dbReference type="AlphaFoldDB" id="A0A6A4GT79"/>
<evidence type="ECO:0000313" key="3">
    <source>
        <dbReference type="Proteomes" id="UP000799118"/>
    </source>
</evidence>
<feature type="compositionally biased region" description="Polar residues" evidence="1">
    <location>
        <begin position="30"/>
        <end position="46"/>
    </location>
</feature>
<keyword evidence="3" id="KW-1185">Reference proteome</keyword>
<evidence type="ECO:0000256" key="1">
    <source>
        <dbReference type="SAM" id="MobiDB-lite"/>
    </source>
</evidence>